<evidence type="ECO:0000256" key="5">
    <source>
        <dbReference type="ARBA" id="ARBA00022692"/>
    </source>
</evidence>
<proteinExistence type="inferred from homology"/>
<dbReference type="InterPro" id="IPR007272">
    <property type="entry name" value="Sulf_transp_TsuA/YedE"/>
</dbReference>
<evidence type="ECO:0000256" key="3">
    <source>
        <dbReference type="ARBA" id="ARBA00022475"/>
    </source>
</evidence>
<keyword evidence="7 9" id="KW-0472">Membrane</keyword>
<feature type="transmembrane region" description="Helical" evidence="9">
    <location>
        <begin position="125"/>
        <end position="144"/>
    </location>
</feature>
<accession>A0A4V1CCC0</accession>
<dbReference type="PANTHER" id="PTHR30574:SF1">
    <property type="entry name" value="SULPHUR TRANSPORT DOMAIN-CONTAINING PROTEIN"/>
    <property type="match status" value="1"/>
</dbReference>
<evidence type="ECO:0000313" key="11">
    <source>
        <dbReference type="Proteomes" id="UP000296862"/>
    </source>
</evidence>
<comment type="similarity">
    <text evidence="8">Belongs to the TsuA/YedE (TC 9.B.102) family.</text>
</comment>
<dbReference type="OrthoDB" id="9814020at2"/>
<keyword evidence="11" id="KW-1185">Reference proteome</keyword>
<feature type="transmembrane region" description="Helical" evidence="9">
    <location>
        <begin position="6"/>
        <end position="28"/>
    </location>
</feature>
<evidence type="ECO:0000256" key="6">
    <source>
        <dbReference type="ARBA" id="ARBA00022989"/>
    </source>
</evidence>
<organism evidence="10 11">
    <name type="scientific">Flavobacterium sangjuense</name>
    <dbReference type="NCBI Taxonomy" id="2518177"/>
    <lineage>
        <taxon>Bacteria</taxon>
        <taxon>Pseudomonadati</taxon>
        <taxon>Bacteroidota</taxon>
        <taxon>Flavobacteriia</taxon>
        <taxon>Flavobacteriales</taxon>
        <taxon>Flavobacteriaceae</taxon>
        <taxon>Flavobacterium</taxon>
    </lineage>
</organism>
<dbReference type="KEGG" id="fsn:GS03_02466"/>
<dbReference type="Proteomes" id="UP000296862">
    <property type="component" value="Chromosome"/>
</dbReference>
<evidence type="ECO:0000313" key="10">
    <source>
        <dbReference type="EMBL" id="QBZ98954.1"/>
    </source>
</evidence>
<keyword evidence="5 9" id="KW-0812">Transmembrane</keyword>
<evidence type="ECO:0000256" key="4">
    <source>
        <dbReference type="ARBA" id="ARBA00022519"/>
    </source>
</evidence>
<name>A0A4V1CCC0_9FLAO</name>
<keyword evidence="4" id="KW-0997">Cell inner membrane</keyword>
<sequence>MEILTHTWHWSVAGFLIAVVMLLLNYFGKVFGMSSNLRSLCAMTGVGKKVPFFDWDWKSQRWNLAVVVGAMIGGYVAVHFLSDASNVDINPKTIEQLSAMGIDAPNGKLLPDALFGNQIFESPKMIIMLLVGGLLIGFGSRYAGGCTSGHAIAGMSNLQLPSLKAVIGFFVGGLIMSHYILPLLF</sequence>
<comment type="subcellular location">
    <subcellularLocation>
        <location evidence="1">Cell inner membrane</location>
        <topology evidence="1">Multi-pass membrane protein</topology>
    </subcellularLocation>
</comment>
<dbReference type="AlphaFoldDB" id="A0A4V1CCC0"/>
<protein>
    <submittedName>
        <fullName evidence="10">Uncharacterized protein</fullName>
    </submittedName>
</protein>
<keyword evidence="6 9" id="KW-1133">Transmembrane helix</keyword>
<dbReference type="GO" id="GO:0005886">
    <property type="term" value="C:plasma membrane"/>
    <property type="evidence" value="ECO:0007669"/>
    <property type="project" value="UniProtKB-SubCell"/>
</dbReference>
<feature type="transmembrane region" description="Helical" evidence="9">
    <location>
        <begin position="165"/>
        <end position="184"/>
    </location>
</feature>
<dbReference type="EMBL" id="CP038810">
    <property type="protein sequence ID" value="QBZ98954.1"/>
    <property type="molecule type" value="Genomic_DNA"/>
</dbReference>
<evidence type="ECO:0000256" key="8">
    <source>
        <dbReference type="ARBA" id="ARBA00035655"/>
    </source>
</evidence>
<dbReference type="RefSeq" id="WP_136152830.1">
    <property type="nucleotide sequence ID" value="NZ_CP038810.1"/>
</dbReference>
<feature type="transmembrane region" description="Helical" evidence="9">
    <location>
        <begin position="62"/>
        <end position="81"/>
    </location>
</feature>
<keyword evidence="2" id="KW-0813">Transport</keyword>
<gene>
    <name evidence="10" type="ORF">GS03_02466</name>
</gene>
<keyword evidence="3" id="KW-1003">Cell membrane</keyword>
<evidence type="ECO:0000256" key="2">
    <source>
        <dbReference type="ARBA" id="ARBA00022448"/>
    </source>
</evidence>
<evidence type="ECO:0000256" key="9">
    <source>
        <dbReference type="SAM" id="Phobius"/>
    </source>
</evidence>
<reference evidence="10 11" key="1">
    <citation type="submission" date="2019-04" db="EMBL/GenBank/DDBJ databases">
        <title>Flavobacterium sp. GS03.</title>
        <authorList>
            <person name="Kim H."/>
        </authorList>
    </citation>
    <scope>NUCLEOTIDE SEQUENCE [LARGE SCALE GENOMIC DNA]</scope>
    <source>
        <strain evidence="10 11">GS03</strain>
    </source>
</reference>
<evidence type="ECO:0000256" key="7">
    <source>
        <dbReference type="ARBA" id="ARBA00023136"/>
    </source>
</evidence>
<dbReference type="PANTHER" id="PTHR30574">
    <property type="entry name" value="INNER MEMBRANE PROTEIN YEDE"/>
    <property type="match status" value="1"/>
</dbReference>
<dbReference type="Pfam" id="PF04143">
    <property type="entry name" value="Sulf_transp"/>
    <property type="match status" value="1"/>
</dbReference>
<evidence type="ECO:0000256" key="1">
    <source>
        <dbReference type="ARBA" id="ARBA00004429"/>
    </source>
</evidence>